<dbReference type="Gene3D" id="3.40.190.150">
    <property type="entry name" value="Bordetella uptake gene, domain 1"/>
    <property type="match status" value="1"/>
</dbReference>
<dbReference type="RefSeq" id="WP_187776990.1">
    <property type="nucleotide sequence ID" value="NZ_JACTUZ010000004.1"/>
</dbReference>
<dbReference type="SUPFAM" id="SSF53850">
    <property type="entry name" value="Periplasmic binding protein-like II"/>
    <property type="match status" value="1"/>
</dbReference>
<protein>
    <submittedName>
        <fullName evidence="3">Tripartite tricarboxylate transporter substrate binding protein</fullName>
    </submittedName>
</protein>
<gene>
    <name evidence="3" type="ORF">IBL25_02570</name>
</gene>
<dbReference type="CDD" id="cd13578">
    <property type="entry name" value="PBP2_Bug27"/>
    <property type="match status" value="1"/>
</dbReference>
<proteinExistence type="inferred from homology"/>
<dbReference type="PIRSF" id="PIRSF017082">
    <property type="entry name" value="YflP"/>
    <property type="match status" value="1"/>
</dbReference>
<name>A0ABR7R2A6_9PROT</name>
<feature type="signal peptide" evidence="2">
    <location>
        <begin position="1"/>
        <end position="27"/>
    </location>
</feature>
<evidence type="ECO:0000313" key="4">
    <source>
        <dbReference type="Proteomes" id="UP000603940"/>
    </source>
</evidence>
<dbReference type="PROSITE" id="PS51318">
    <property type="entry name" value="TAT"/>
    <property type="match status" value="1"/>
</dbReference>
<evidence type="ECO:0000256" key="1">
    <source>
        <dbReference type="ARBA" id="ARBA00006987"/>
    </source>
</evidence>
<organism evidence="3 4">
    <name type="scientific">Pseudoroseomonas ludipueritiae</name>
    <dbReference type="NCBI Taxonomy" id="198093"/>
    <lineage>
        <taxon>Bacteria</taxon>
        <taxon>Pseudomonadati</taxon>
        <taxon>Pseudomonadota</taxon>
        <taxon>Alphaproteobacteria</taxon>
        <taxon>Acetobacterales</taxon>
        <taxon>Acetobacteraceae</taxon>
        <taxon>Pseudoroseomonas</taxon>
    </lineage>
</organism>
<dbReference type="InterPro" id="IPR005064">
    <property type="entry name" value="BUG"/>
</dbReference>
<comment type="similarity">
    <text evidence="1">Belongs to the UPF0065 (bug) family.</text>
</comment>
<dbReference type="Proteomes" id="UP000603940">
    <property type="component" value="Unassembled WGS sequence"/>
</dbReference>
<feature type="chain" id="PRO_5047405844" evidence="2">
    <location>
        <begin position="28"/>
        <end position="328"/>
    </location>
</feature>
<accession>A0ABR7R2A6</accession>
<reference evidence="3 4" key="1">
    <citation type="journal article" date="2009" name="Int. J. Syst. Evol. Microbiol.">
        <title>Transfer of Teichococcus ludipueritiae and Muricoccus roseus to the genus Roseomonas, as Roseomonas ludipueritiae comb. nov. and Roseomonas rosea comb. nov., respectively, and emended description of the genus Roseomonas.</title>
        <authorList>
            <person name="Sanchez-Porro C."/>
            <person name="Gallego V."/>
            <person name="Busse H.J."/>
            <person name="Kampfer P."/>
            <person name="Ventosa A."/>
        </authorList>
    </citation>
    <scope>NUCLEOTIDE SEQUENCE [LARGE SCALE GENOMIC DNA]</scope>
    <source>
        <strain evidence="3 4">DSM 14915</strain>
    </source>
</reference>
<dbReference type="InterPro" id="IPR042100">
    <property type="entry name" value="Bug_dom1"/>
</dbReference>
<evidence type="ECO:0000313" key="3">
    <source>
        <dbReference type="EMBL" id="MBC9175829.1"/>
    </source>
</evidence>
<sequence>MTSRRDLILRTALLLPALPLLPRPALAQTGGRPDGPVTLVVPFTPSTAQDLLARLLAPALQEGLGQPVIVENRAGASGQIGTQTVARATPDGRTLMIQGVPFVMSPPLLPHLPYDPARDFTPIIQLAEGHVMLLVRPDLEAATLLDFVGLARARPGALDYASPGNGTAQHMAMELFKLTANIDLNHIPYRGTAPAVQDLLGRRVAAMMLPVAVALPLVRNGQARALAIGAPRRSPEAPEVPTLAEAGFPMRGLTLWYGLFGPANLPAPLLEHINAAANAWLADPGTQKALQAQSLQPAGGTPARFRAIVEEELREWARVVKEAGITPG</sequence>
<dbReference type="EMBL" id="JACTUZ010000004">
    <property type="protein sequence ID" value="MBC9175829.1"/>
    <property type="molecule type" value="Genomic_DNA"/>
</dbReference>
<dbReference type="Pfam" id="PF03401">
    <property type="entry name" value="TctC"/>
    <property type="match status" value="1"/>
</dbReference>
<comment type="caution">
    <text evidence="3">The sequence shown here is derived from an EMBL/GenBank/DDBJ whole genome shotgun (WGS) entry which is preliminary data.</text>
</comment>
<dbReference type="InterPro" id="IPR006311">
    <property type="entry name" value="TAT_signal"/>
</dbReference>
<dbReference type="PANTHER" id="PTHR42928:SF5">
    <property type="entry name" value="BLR1237 PROTEIN"/>
    <property type="match status" value="1"/>
</dbReference>
<evidence type="ECO:0000256" key="2">
    <source>
        <dbReference type="SAM" id="SignalP"/>
    </source>
</evidence>
<keyword evidence="2" id="KW-0732">Signal</keyword>
<keyword evidence="4" id="KW-1185">Reference proteome</keyword>
<dbReference type="PANTHER" id="PTHR42928">
    <property type="entry name" value="TRICARBOXYLATE-BINDING PROTEIN"/>
    <property type="match status" value="1"/>
</dbReference>
<dbReference type="Gene3D" id="3.40.190.10">
    <property type="entry name" value="Periplasmic binding protein-like II"/>
    <property type="match status" value="1"/>
</dbReference>